<evidence type="ECO:0000256" key="2">
    <source>
        <dbReference type="ARBA" id="ARBA00005557"/>
    </source>
</evidence>
<dbReference type="PANTHER" id="PTHR33618:SF1">
    <property type="entry name" value="LARGE RIBOSOMAL SUBUNIT PROTEIN ML53"/>
    <property type="match status" value="1"/>
</dbReference>
<dbReference type="Pfam" id="PF10780">
    <property type="entry name" value="MRP_L53"/>
    <property type="match status" value="1"/>
</dbReference>
<keyword evidence="5" id="KW-0496">Mitochondrion</keyword>
<evidence type="ECO:0000256" key="7">
    <source>
        <dbReference type="ARBA" id="ARBA00035180"/>
    </source>
</evidence>
<dbReference type="AlphaFoldDB" id="A0A8C4QHF8"/>
<evidence type="ECO:0000313" key="10">
    <source>
        <dbReference type="Proteomes" id="UP000694388"/>
    </source>
</evidence>
<keyword evidence="10" id="KW-1185">Reference proteome</keyword>
<evidence type="ECO:0000256" key="5">
    <source>
        <dbReference type="ARBA" id="ARBA00023128"/>
    </source>
</evidence>
<organism evidence="9 10">
    <name type="scientific">Eptatretus burgeri</name>
    <name type="common">Inshore hagfish</name>
    <dbReference type="NCBI Taxonomy" id="7764"/>
    <lineage>
        <taxon>Eukaryota</taxon>
        <taxon>Metazoa</taxon>
        <taxon>Chordata</taxon>
        <taxon>Craniata</taxon>
        <taxon>Vertebrata</taxon>
        <taxon>Cyclostomata</taxon>
        <taxon>Myxini</taxon>
        <taxon>Myxiniformes</taxon>
        <taxon>Myxinidae</taxon>
        <taxon>Eptatretinae</taxon>
        <taxon>Eptatretus</taxon>
    </lineage>
</organism>
<dbReference type="GeneTree" id="ENSGT00940000164970"/>
<evidence type="ECO:0000313" key="9">
    <source>
        <dbReference type="Ensembl" id="ENSEBUP00000015553.1"/>
    </source>
</evidence>
<dbReference type="InterPro" id="IPR019716">
    <property type="entry name" value="Ribosomal_mL53"/>
</dbReference>
<dbReference type="PANTHER" id="PTHR33618">
    <property type="entry name" value="39S RIBOSOMAL PROTEIN L53, MITOCHONDRIAL"/>
    <property type="match status" value="1"/>
</dbReference>
<comment type="similarity">
    <text evidence="2">Belongs to the mitochondrion-specific ribosomal protein mL53 family.</text>
</comment>
<keyword evidence="4" id="KW-0689">Ribosomal protein</keyword>
<proteinExistence type="inferred from homology"/>
<sequence>MAAPKALINLKAVKEISVQFCPFFSNVRATREFLARVNVERVRKTNYACVLRTEVRHDGSTPCVTVLFSESCLAIICDVPFCPNVHAFFFISPCSNLSLFIPLDDDEKLVMKSERLLCEEMISALQKLCQQKEPPSDLKK</sequence>
<dbReference type="Ensembl" id="ENSEBUT00000016128.1">
    <property type="protein sequence ID" value="ENSEBUP00000015553.1"/>
    <property type="gene ID" value="ENSEBUG00000009798.1"/>
</dbReference>
<dbReference type="InterPro" id="IPR052473">
    <property type="entry name" value="mtLSU_mL53"/>
</dbReference>
<evidence type="ECO:0000256" key="4">
    <source>
        <dbReference type="ARBA" id="ARBA00022980"/>
    </source>
</evidence>
<comment type="subcellular location">
    <subcellularLocation>
        <location evidence="1">Mitochondrion</location>
    </subcellularLocation>
</comment>
<evidence type="ECO:0000256" key="6">
    <source>
        <dbReference type="ARBA" id="ARBA00023274"/>
    </source>
</evidence>
<reference evidence="9" key="1">
    <citation type="submission" date="2025-08" db="UniProtKB">
        <authorList>
            <consortium name="Ensembl"/>
        </authorList>
    </citation>
    <scope>IDENTIFICATION</scope>
</reference>
<keyword evidence="6" id="KW-0687">Ribonucleoprotein</keyword>
<dbReference type="GO" id="GO:0005762">
    <property type="term" value="C:mitochondrial large ribosomal subunit"/>
    <property type="evidence" value="ECO:0007669"/>
    <property type="project" value="TreeGrafter"/>
</dbReference>
<dbReference type="Proteomes" id="UP000694388">
    <property type="component" value="Unplaced"/>
</dbReference>
<evidence type="ECO:0000256" key="3">
    <source>
        <dbReference type="ARBA" id="ARBA00022946"/>
    </source>
</evidence>
<protein>
    <recommendedName>
        <fullName evidence="7">Large ribosomal subunit protein mL53</fullName>
    </recommendedName>
    <alternativeName>
        <fullName evidence="8">39S ribosomal protein L53, mitochondrial</fullName>
    </alternativeName>
</protein>
<dbReference type="Gene3D" id="3.40.30.10">
    <property type="entry name" value="Glutaredoxin"/>
    <property type="match status" value="1"/>
</dbReference>
<evidence type="ECO:0000256" key="1">
    <source>
        <dbReference type="ARBA" id="ARBA00004173"/>
    </source>
</evidence>
<reference evidence="9" key="2">
    <citation type="submission" date="2025-09" db="UniProtKB">
        <authorList>
            <consortium name="Ensembl"/>
        </authorList>
    </citation>
    <scope>IDENTIFICATION</scope>
</reference>
<keyword evidence="3" id="KW-0809">Transit peptide</keyword>
<name>A0A8C4QHF8_EPTBU</name>
<evidence type="ECO:0000256" key="8">
    <source>
        <dbReference type="ARBA" id="ARBA00042721"/>
    </source>
</evidence>
<accession>A0A8C4QHF8</accession>